<name>A0ABS8LGD9_XANEU</name>
<dbReference type="NCBIfam" id="NF041292">
    <property type="entry name" value="StbB"/>
    <property type="match status" value="1"/>
</dbReference>
<gene>
    <name evidence="1" type="ORF">LN463_00020</name>
</gene>
<accession>A0ABS8LGD9</accession>
<evidence type="ECO:0000313" key="2">
    <source>
        <dbReference type="Proteomes" id="UP001430605"/>
    </source>
</evidence>
<sequence>MRVAIINFSGNVGKSTIAKHLLAPRLDAELLAVETINSSDGADQTFRGIEFGDLSEHLLLTENAVVDVGVSNVEAFTKEMRKFRGSHDDFEFFVVPVVKDIKQQKDSMATIEALHAIGVPAKKIRVIFNRLESDESVDQVFYPIANFHEASKAFTLKPEWVIHENEIYNRLKTLNKSLSDVVNDQADYKKALAEAKTQEEKEHAVHMIMAKRLATAAHENLDSVFKTLFK</sequence>
<dbReference type="InterPro" id="IPR047985">
    <property type="entry name" value="StbB-like"/>
</dbReference>
<dbReference type="EMBL" id="JAJIUS010000001">
    <property type="protein sequence ID" value="MCC8633417.1"/>
    <property type="molecule type" value="Genomic_DNA"/>
</dbReference>
<comment type="caution">
    <text evidence="1">The sequence shown here is derived from an EMBL/GenBank/DDBJ whole genome shotgun (WGS) entry which is preliminary data.</text>
</comment>
<dbReference type="Proteomes" id="UP001430605">
    <property type="component" value="Unassembled WGS sequence"/>
</dbReference>
<proteinExistence type="predicted"/>
<evidence type="ECO:0008006" key="3">
    <source>
        <dbReference type="Google" id="ProtNLM"/>
    </source>
</evidence>
<reference evidence="1" key="1">
    <citation type="submission" date="2021-11" db="EMBL/GenBank/DDBJ databases">
        <title>Genome resources and taxonomic validation of 89 Xanthomonas strains.</title>
        <authorList>
            <person name="Tambong J.T."/>
        </authorList>
    </citation>
    <scope>NUCLEOTIDE SEQUENCE</scope>
    <source>
        <strain evidence="1">Xv 72</strain>
    </source>
</reference>
<organism evidence="1 2">
    <name type="scientific">Xanthomonas euvesicatoria pv. euvesicatoria</name>
    <dbReference type="NCBI Taxonomy" id="2753541"/>
    <lineage>
        <taxon>Bacteria</taxon>
        <taxon>Pseudomonadati</taxon>
        <taxon>Pseudomonadota</taxon>
        <taxon>Gammaproteobacteria</taxon>
        <taxon>Lysobacterales</taxon>
        <taxon>Lysobacteraceae</taxon>
        <taxon>Xanthomonas</taxon>
    </lineage>
</organism>
<evidence type="ECO:0000313" key="1">
    <source>
        <dbReference type="EMBL" id="MCC8633417.1"/>
    </source>
</evidence>
<dbReference type="RefSeq" id="WP_228995640.1">
    <property type="nucleotide sequence ID" value="NZ_JAJIUS010000001.1"/>
</dbReference>
<keyword evidence="2" id="KW-1185">Reference proteome</keyword>
<protein>
    <recommendedName>
        <fullName evidence="3">StbB</fullName>
    </recommendedName>
</protein>